<dbReference type="GO" id="GO:0048565">
    <property type="term" value="P:digestive tract development"/>
    <property type="evidence" value="ECO:0007669"/>
    <property type="project" value="TreeGrafter"/>
</dbReference>
<dbReference type="PANTHER" id="PTHR21704:SF18">
    <property type="entry name" value="NIPPED-B-LIKE PROTEIN"/>
    <property type="match status" value="1"/>
</dbReference>
<sequence length="175" mass="20262">VSGGEDEIQQLQKALLDYLDENTETDASLVFSRKFYVAQWFRDTTMETEKAIKSQKDEDSSEGTHHAKDFSRKFYVAQWFRDTTMETEKAIKSQKDEDSSEGTHHAKDVETTGQIMHRAESRKKFLRSIIKTAPSQFSTLKMNSDTVDYEDACLIVRYLASMRPFAQSFDIYLTQ</sequence>
<evidence type="ECO:0000313" key="2">
    <source>
        <dbReference type="EMBL" id="KAG0114461.1"/>
    </source>
</evidence>
<protein>
    <submittedName>
        <fullName evidence="2">Nipped-B-like protein</fullName>
    </submittedName>
</protein>
<gene>
    <name evidence="3" type="ORF">IHE44_0004804</name>
    <name evidence="2" type="ORF">IHE44_008086</name>
</gene>
<dbReference type="InterPro" id="IPR033031">
    <property type="entry name" value="Scc2/Nipped-B"/>
</dbReference>
<keyword evidence="4" id="KW-1185">Reference proteome</keyword>
<evidence type="ECO:0000313" key="3">
    <source>
        <dbReference type="EMBL" id="KAI1233210.1"/>
    </source>
</evidence>
<evidence type="ECO:0000256" key="1">
    <source>
        <dbReference type="SAM" id="MobiDB-lite"/>
    </source>
</evidence>
<dbReference type="GO" id="GO:0090694">
    <property type="term" value="C:Scc2-Scc4 cohesin loading complex"/>
    <property type="evidence" value="ECO:0007669"/>
    <property type="project" value="TreeGrafter"/>
</dbReference>
<dbReference type="AlphaFoldDB" id="A0A835NGC3"/>
<dbReference type="GO" id="GO:0003007">
    <property type="term" value="P:heart morphogenesis"/>
    <property type="evidence" value="ECO:0007669"/>
    <property type="project" value="TreeGrafter"/>
</dbReference>
<dbReference type="GO" id="GO:0140588">
    <property type="term" value="P:chromatin looping"/>
    <property type="evidence" value="ECO:0007669"/>
    <property type="project" value="InterPro"/>
</dbReference>
<reference evidence="3 4" key="2">
    <citation type="journal article" date="2021" name="J. Hered.">
        <title>Feather Gene Expression Elucidates the Developmental Basis of Plumage Iridescence in African Starlings.</title>
        <authorList>
            <person name="Rubenstein D.R."/>
            <person name="Corvelo A."/>
            <person name="MacManes M.D."/>
            <person name="Maia R."/>
            <person name="Narzisi G."/>
            <person name="Rousaki A."/>
            <person name="Vandenabeele P."/>
            <person name="Shawkey M.D."/>
            <person name="Solomon J."/>
        </authorList>
    </citation>
    <scope>NUCLEOTIDE SEQUENCE [LARGE SCALE GENOMIC DNA]</scope>
    <source>
        <strain evidence="3">SS15</strain>
    </source>
</reference>
<dbReference type="Proteomes" id="UP000618051">
    <property type="component" value="Unassembled WGS sequence"/>
</dbReference>
<dbReference type="GO" id="GO:0007420">
    <property type="term" value="P:brain development"/>
    <property type="evidence" value="ECO:0007669"/>
    <property type="project" value="TreeGrafter"/>
</dbReference>
<dbReference type="GO" id="GO:0034087">
    <property type="term" value="P:establishment of mitotic sister chromatid cohesion"/>
    <property type="evidence" value="ECO:0007669"/>
    <property type="project" value="TreeGrafter"/>
</dbReference>
<comment type="caution">
    <text evidence="2">The sequence shown here is derived from an EMBL/GenBank/DDBJ whole genome shotgun (WGS) entry which is preliminary data.</text>
</comment>
<evidence type="ECO:0000313" key="4">
    <source>
        <dbReference type="Proteomes" id="UP000618051"/>
    </source>
</evidence>
<name>A0A835NGC3_9PASS</name>
<reference evidence="3" key="3">
    <citation type="submission" date="2022-01" db="EMBL/GenBank/DDBJ databases">
        <authorList>
            <person name="Rubenstein D.R."/>
        </authorList>
    </citation>
    <scope>NUCLEOTIDE SEQUENCE</scope>
    <source>
        <strain evidence="3">SS15</strain>
        <tissue evidence="3">Liver</tissue>
    </source>
</reference>
<dbReference type="OrthoDB" id="418242at2759"/>
<dbReference type="GO" id="GO:0048703">
    <property type="term" value="P:embryonic viscerocranium morphogenesis"/>
    <property type="evidence" value="ECO:0007669"/>
    <property type="project" value="TreeGrafter"/>
</dbReference>
<organism evidence="2">
    <name type="scientific">Lamprotornis superbus</name>
    <dbReference type="NCBI Taxonomy" id="245042"/>
    <lineage>
        <taxon>Eukaryota</taxon>
        <taxon>Metazoa</taxon>
        <taxon>Chordata</taxon>
        <taxon>Craniata</taxon>
        <taxon>Vertebrata</taxon>
        <taxon>Euteleostomi</taxon>
        <taxon>Archelosauria</taxon>
        <taxon>Archosauria</taxon>
        <taxon>Dinosauria</taxon>
        <taxon>Saurischia</taxon>
        <taxon>Theropoda</taxon>
        <taxon>Coelurosauria</taxon>
        <taxon>Aves</taxon>
        <taxon>Neognathae</taxon>
        <taxon>Neoaves</taxon>
        <taxon>Telluraves</taxon>
        <taxon>Australaves</taxon>
        <taxon>Passeriformes</taxon>
        <taxon>Sturnidae</taxon>
        <taxon>Lamprotornis</taxon>
    </lineage>
</organism>
<dbReference type="EMBL" id="JADDUC010000301">
    <property type="protein sequence ID" value="KAG0114461.1"/>
    <property type="molecule type" value="Genomic_DNA"/>
</dbReference>
<dbReference type="GO" id="GO:0010468">
    <property type="term" value="P:regulation of gene expression"/>
    <property type="evidence" value="ECO:0007669"/>
    <property type="project" value="InterPro"/>
</dbReference>
<dbReference type="EMBL" id="JADDUC020000019">
    <property type="protein sequence ID" value="KAI1233210.1"/>
    <property type="molecule type" value="Genomic_DNA"/>
</dbReference>
<dbReference type="GO" id="GO:0071169">
    <property type="term" value="P:establishment of protein localization to chromatin"/>
    <property type="evidence" value="ECO:0007669"/>
    <property type="project" value="TreeGrafter"/>
</dbReference>
<feature type="non-terminal residue" evidence="2">
    <location>
        <position position="175"/>
    </location>
</feature>
<dbReference type="PANTHER" id="PTHR21704">
    <property type="entry name" value="NIPPED-B-LIKE PROTEIN DELANGIN SCC2-RELATED"/>
    <property type="match status" value="1"/>
</dbReference>
<dbReference type="GO" id="GO:0061775">
    <property type="term" value="F:cohesin loader activity"/>
    <property type="evidence" value="ECO:0007669"/>
    <property type="project" value="InterPro"/>
</dbReference>
<accession>A0A835NGC3</accession>
<feature type="region of interest" description="Disordered" evidence="1">
    <location>
        <begin position="88"/>
        <end position="110"/>
    </location>
</feature>
<proteinExistence type="predicted"/>
<reference evidence="2" key="1">
    <citation type="submission" date="2020-10" db="EMBL/GenBank/DDBJ databases">
        <title>Feather gene expression reveals the developmental basis of iridescence in African starlings.</title>
        <authorList>
            <person name="Rubenstein D.R."/>
        </authorList>
    </citation>
    <scope>NUCLEOTIDE SEQUENCE</scope>
    <source>
        <strain evidence="2">SS15</strain>
        <tissue evidence="2">Liver</tissue>
    </source>
</reference>
<dbReference type="GO" id="GO:1990414">
    <property type="term" value="P:replication-born double-strand break repair via sister chromatid exchange"/>
    <property type="evidence" value="ECO:0007669"/>
    <property type="project" value="TreeGrafter"/>
</dbReference>
<feature type="non-terminal residue" evidence="2">
    <location>
        <position position="1"/>
    </location>
</feature>
<dbReference type="GO" id="GO:0003682">
    <property type="term" value="F:chromatin binding"/>
    <property type="evidence" value="ECO:0007669"/>
    <property type="project" value="TreeGrafter"/>
</dbReference>